<proteinExistence type="inferred from homology"/>
<dbReference type="InterPro" id="IPR002563">
    <property type="entry name" value="Flavin_Rdtase-like_dom"/>
</dbReference>
<dbReference type="Proteomes" id="UP001356704">
    <property type="component" value="Unassembled WGS sequence"/>
</dbReference>
<dbReference type="Pfam" id="PF01613">
    <property type="entry name" value="Flavin_Reduct"/>
    <property type="match status" value="1"/>
</dbReference>
<evidence type="ECO:0000256" key="4">
    <source>
        <dbReference type="ARBA" id="ARBA00038054"/>
    </source>
</evidence>
<keyword evidence="3" id="KW-0288">FMN</keyword>
<evidence type="ECO:0000313" key="6">
    <source>
        <dbReference type="EMBL" id="MEF3077918.1"/>
    </source>
</evidence>
<evidence type="ECO:0000256" key="3">
    <source>
        <dbReference type="ARBA" id="ARBA00022643"/>
    </source>
</evidence>
<dbReference type="GO" id="GO:0016491">
    <property type="term" value="F:oxidoreductase activity"/>
    <property type="evidence" value="ECO:0007669"/>
    <property type="project" value="UniProtKB-KW"/>
</dbReference>
<evidence type="ECO:0000256" key="2">
    <source>
        <dbReference type="ARBA" id="ARBA00022630"/>
    </source>
</evidence>
<dbReference type="EC" id="1.5.1.-" evidence="6"/>
<organism evidence="6 7">
    <name type="scientific">Winogradskyella poriferorum</name>
    <dbReference type="NCBI Taxonomy" id="307627"/>
    <lineage>
        <taxon>Bacteria</taxon>
        <taxon>Pseudomonadati</taxon>
        <taxon>Bacteroidota</taxon>
        <taxon>Flavobacteriia</taxon>
        <taxon>Flavobacteriales</taxon>
        <taxon>Flavobacteriaceae</taxon>
        <taxon>Winogradskyella</taxon>
    </lineage>
</organism>
<keyword evidence="2" id="KW-0285">Flavoprotein</keyword>
<keyword evidence="7" id="KW-1185">Reference proteome</keyword>
<gene>
    <name evidence="6" type="ORF">V1468_02780</name>
</gene>
<dbReference type="PANTHER" id="PTHR33798:SF5">
    <property type="entry name" value="FLAVIN REDUCTASE LIKE DOMAIN-CONTAINING PROTEIN"/>
    <property type="match status" value="1"/>
</dbReference>
<dbReference type="SUPFAM" id="SSF50475">
    <property type="entry name" value="FMN-binding split barrel"/>
    <property type="match status" value="1"/>
</dbReference>
<evidence type="ECO:0000256" key="1">
    <source>
        <dbReference type="ARBA" id="ARBA00001917"/>
    </source>
</evidence>
<dbReference type="SMART" id="SM00903">
    <property type="entry name" value="Flavin_Reduct"/>
    <property type="match status" value="1"/>
</dbReference>
<dbReference type="RefSeq" id="WP_331808729.1">
    <property type="nucleotide sequence ID" value="NZ_JAZHOU010000001.1"/>
</dbReference>
<dbReference type="PANTHER" id="PTHR33798">
    <property type="entry name" value="FLAVOPROTEIN OXYGENASE"/>
    <property type="match status" value="1"/>
</dbReference>
<comment type="similarity">
    <text evidence="4">Belongs to the flavoredoxin family.</text>
</comment>
<accession>A0ABU7W336</accession>
<comment type="cofactor">
    <cofactor evidence="1">
        <name>FMN</name>
        <dbReference type="ChEBI" id="CHEBI:58210"/>
    </cofactor>
</comment>
<dbReference type="Gene3D" id="2.30.110.10">
    <property type="entry name" value="Electron Transport, Fmn-binding Protein, Chain A"/>
    <property type="match status" value="1"/>
</dbReference>
<keyword evidence="6" id="KW-0560">Oxidoreductase</keyword>
<evidence type="ECO:0000313" key="7">
    <source>
        <dbReference type="Proteomes" id="UP001356704"/>
    </source>
</evidence>
<evidence type="ECO:0000259" key="5">
    <source>
        <dbReference type="SMART" id="SM00903"/>
    </source>
</evidence>
<dbReference type="InterPro" id="IPR012349">
    <property type="entry name" value="Split_barrel_FMN-bd"/>
</dbReference>
<sequence>MISYNPKDLSTGRLHGYLLSAVAPRPIAFASTIDEDGNPNLSPFSFFNVFSANPPILIFSPARRVRDNTTKHTLENVEAVSEVVINVVNYDIVHQMSLSSTEYPEGVNEFEKAGLTMLASDEVKPFRVAESPIQMECKVNEIVKLGTEGGAGNLVICEVVKLHISEEVMNEDHTVNQEALDLVARAGGSYYSRAKSGFFEIPKPLRALGIGVDNLPEHIRNSMILTGNDLGMLANVDILPTEDAVKQFVNDVSERYPDIKTATHREKHKLARNYLSYGDVESAWKLLLS</sequence>
<comment type="caution">
    <text evidence="6">The sequence shown here is derived from an EMBL/GenBank/DDBJ whole genome shotgun (WGS) entry which is preliminary data.</text>
</comment>
<name>A0ABU7W336_9FLAO</name>
<reference evidence="6 7" key="1">
    <citation type="submission" date="2024-02" db="EMBL/GenBank/DDBJ databases">
        <title>Winogradskyella poriferorum JCM 12885.</title>
        <authorList>
            <person name="Zhang D.-F."/>
            <person name="Fu Z.-Y."/>
        </authorList>
    </citation>
    <scope>NUCLEOTIDE SEQUENCE [LARGE SCALE GENOMIC DNA]</scope>
    <source>
        <strain evidence="6 7">JCM 12885</strain>
    </source>
</reference>
<protein>
    <submittedName>
        <fullName evidence="6">Flavin reductase family protein</fullName>
        <ecNumber evidence="6">1.5.1.-</ecNumber>
    </submittedName>
</protein>
<feature type="domain" description="Flavin reductase like" evidence="5">
    <location>
        <begin position="20"/>
        <end position="174"/>
    </location>
</feature>
<dbReference type="EMBL" id="JAZHOU010000001">
    <property type="protein sequence ID" value="MEF3077918.1"/>
    <property type="molecule type" value="Genomic_DNA"/>
</dbReference>